<keyword evidence="2 5" id="KW-0808">Transferase</keyword>
<dbReference type="AlphaFoldDB" id="G0TSZ2"/>
<proteinExistence type="inferred from homology"/>
<evidence type="ECO:0000256" key="3">
    <source>
        <dbReference type="ARBA" id="ARBA00022691"/>
    </source>
</evidence>
<comment type="similarity">
    <text evidence="5">Belongs to the class I-like SAM-binding methyltransferase superfamily. RsmB/NOP family.</text>
</comment>
<feature type="domain" description="SAM-dependent MTase RsmB/NOP-type" evidence="6">
    <location>
        <begin position="52"/>
        <end position="401"/>
    </location>
</feature>
<dbReference type="InterPro" id="IPR001678">
    <property type="entry name" value="MeTrfase_RsmB-F_NOP2_dom"/>
</dbReference>
<organism evidence="7">
    <name type="scientific">Trypanosoma vivax (strain Y486)</name>
    <dbReference type="NCBI Taxonomy" id="1055687"/>
    <lineage>
        <taxon>Eukaryota</taxon>
        <taxon>Discoba</taxon>
        <taxon>Euglenozoa</taxon>
        <taxon>Kinetoplastea</taxon>
        <taxon>Metakinetoplastina</taxon>
        <taxon>Trypanosomatida</taxon>
        <taxon>Trypanosomatidae</taxon>
        <taxon>Trypanosoma</taxon>
        <taxon>Duttonella</taxon>
    </lineage>
</organism>
<dbReference type="PANTHER" id="PTHR22808:SF27">
    <property type="entry name" value="SAM-DEPENDENT MTASE RSMB_NOP-TYPE DOMAIN-CONTAINING PROTEIN"/>
    <property type="match status" value="1"/>
</dbReference>
<dbReference type="Pfam" id="PF01189">
    <property type="entry name" value="Methyltr_RsmB-F"/>
    <property type="match status" value="1"/>
</dbReference>
<dbReference type="InterPro" id="IPR029063">
    <property type="entry name" value="SAM-dependent_MTases_sf"/>
</dbReference>
<evidence type="ECO:0000256" key="5">
    <source>
        <dbReference type="PROSITE-ProRule" id="PRU01023"/>
    </source>
</evidence>
<keyword evidence="4 5" id="KW-0694">RNA-binding</keyword>
<protein>
    <recommendedName>
        <fullName evidence="6">SAM-dependent MTase RsmB/NOP-type domain-containing protein</fullName>
    </recommendedName>
</protein>
<keyword evidence="3 5" id="KW-0949">S-adenosyl-L-methionine</keyword>
<gene>
    <name evidence="7" type="ORF">TVY486_0302590</name>
</gene>
<sequence>MRRNQKRKGGYKRGRSANVWATDTRDARTLSNPSFEAYYRGNVVAEEEWESFMGALLRPLPMALRVHPSNPLADSVREHVFSSLSSSLPTVHIPFISRGMALQCTVSRGDLKRSCELKKLKKLIATLNDGGFITRQETVSMIPVQLLQVSQGHRVLDMCAAPGSKTSQILETLATSADDGVVVANDLNSSRLDVLLHNTGRSPNAHAHLVVTNYDAARFPLLSPEDKFDRVLCDVMCSGDGTLRKSMDMWPRWNTLNGADVHCAQVNVLSRGMMLCKKGGIVVYSTCSMNPVEDEAVVSECLARAKGSFRLIDPTPLLAGFETRPGQTGWHLLTKDLSQKLHTFSEAQVYMESQRGDRFPYHGSMFPNPELLAQQNIHYTRRVLPHLQDTGGFFVAAMECVDDYPDTKALAVSSPSAQSFVSCSEDLQRTVREALFLPDAFPTSQLYVRSESAREQKLYFASRAVGGLLPRLGPRVVHVGAKLFESYSKYSNSKLRFAIDGARTLARLLPSSFIVVVEAALLLELAGNGGTLSESCFHSPLPPQNNFLLSCSMAIVGTIYIAAERRGLPGHISVKLTEWQHSLARLTLGLPLVSDSVDGFASIAAEKADGEPTWAEEEEINKD</sequence>
<reference evidence="7" key="1">
    <citation type="journal article" date="2012" name="Proc. Natl. Acad. Sci. U.S.A.">
        <title>Antigenic diversity is generated by distinct evolutionary mechanisms in African trypanosome species.</title>
        <authorList>
            <person name="Jackson A.P."/>
            <person name="Berry A."/>
            <person name="Aslett M."/>
            <person name="Allison H.C."/>
            <person name="Burton P."/>
            <person name="Vavrova-Anderson J."/>
            <person name="Brown R."/>
            <person name="Browne H."/>
            <person name="Corton N."/>
            <person name="Hauser H."/>
            <person name="Gamble J."/>
            <person name="Gilderthorp R."/>
            <person name="Marcello L."/>
            <person name="McQuillan J."/>
            <person name="Otto T.D."/>
            <person name="Quail M.A."/>
            <person name="Sanders M.J."/>
            <person name="van Tonder A."/>
            <person name="Ginger M.L."/>
            <person name="Field M.C."/>
            <person name="Barry J.D."/>
            <person name="Hertz-Fowler C."/>
            <person name="Berriman M."/>
        </authorList>
    </citation>
    <scope>NUCLEOTIDE SEQUENCE</scope>
    <source>
        <strain evidence="7">Y486</strain>
    </source>
</reference>
<feature type="binding site" evidence="5">
    <location>
        <position position="186"/>
    </location>
    <ligand>
        <name>S-adenosyl-L-methionine</name>
        <dbReference type="ChEBI" id="CHEBI:59789"/>
    </ligand>
</feature>
<evidence type="ECO:0000259" key="6">
    <source>
        <dbReference type="PROSITE" id="PS51686"/>
    </source>
</evidence>
<dbReference type="GO" id="GO:0008173">
    <property type="term" value="F:RNA methyltransferase activity"/>
    <property type="evidence" value="ECO:0007669"/>
    <property type="project" value="InterPro"/>
</dbReference>
<dbReference type="CDD" id="cd02440">
    <property type="entry name" value="AdoMet_MTases"/>
    <property type="match status" value="1"/>
</dbReference>
<dbReference type="PROSITE" id="PS51686">
    <property type="entry name" value="SAM_MT_RSMB_NOP"/>
    <property type="match status" value="1"/>
</dbReference>
<evidence type="ECO:0000256" key="1">
    <source>
        <dbReference type="ARBA" id="ARBA00022603"/>
    </source>
</evidence>
<accession>G0TSZ2</accession>
<feature type="binding site" evidence="5">
    <location>
        <position position="215"/>
    </location>
    <ligand>
        <name>S-adenosyl-L-methionine</name>
        <dbReference type="ChEBI" id="CHEBI:59789"/>
    </ligand>
</feature>
<dbReference type="GO" id="GO:0003723">
    <property type="term" value="F:RNA binding"/>
    <property type="evidence" value="ECO:0007669"/>
    <property type="project" value="UniProtKB-UniRule"/>
</dbReference>
<dbReference type="PANTHER" id="PTHR22808">
    <property type="entry name" value="NCL1 YEAST -RELATED NOL1/NOP2/FMU SUN DOMAIN-CONTAINING"/>
    <property type="match status" value="1"/>
</dbReference>
<dbReference type="Gene3D" id="3.40.50.150">
    <property type="entry name" value="Vaccinia Virus protein VP39"/>
    <property type="match status" value="1"/>
</dbReference>
<feature type="binding site" evidence="5">
    <location>
        <begin position="159"/>
        <end position="165"/>
    </location>
    <ligand>
        <name>S-adenosyl-L-methionine</name>
        <dbReference type="ChEBI" id="CHEBI:59789"/>
    </ligand>
</feature>
<keyword evidence="1 5" id="KW-0489">Methyltransferase</keyword>
<dbReference type="SUPFAM" id="SSF53335">
    <property type="entry name" value="S-adenosyl-L-methionine-dependent methyltransferases"/>
    <property type="match status" value="1"/>
</dbReference>
<feature type="active site" description="Nucleophile" evidence="5">
    <location>
        <position position="287"/>
    </location>
</feature>
<dbReference type="InterPro" id="IPR023267">
    <property type="entry name" value="RCMT"/>
</dbReference>
<dbReference type="VEuPathDB" id="TriTrypDB:TvY486_0302590"/>
<evidence type="ECO:0000313" key="7">
    <source>
        <dbReference type="EMBL" id="CCC47072.1"/>
    </source>
</evidence>
<dbReference type="EMBL" id="HE573019">
    <property type="protein sequence ID" value="CCC47072.1"/>
    <property type="molecule type" value="Genomic_DNA"/>
</dbReference>
<dbReference type="GO" id="GO:0001510">
    <property type="term" value="P:RNA methylation"/>
    <property type="evidence" value="ECO:0007669"/>
    <property type="project" value="InterPro"/>
</dbReference>
<feature type="binding site" evidence="5">
    <location>
        <position position="234"/>
    </location>
    <ligand>
        <name>S-adenosyl-L-methionine</name>
        <dbReference type="ChEBI" id="CHEBI:59789"/>
    </ligand>
</feature>
<dbReference type="PRINTS" id="PR02008">
    <property type="entry name" value="RCMTFAMILY"/>
</dbReference>
<name>G0TSZ2_TRYVY</name>
<evidence type="ECO:0000256" key="4">
    <source>
        <dbReference type="ARBA" id="ARBA00022884"/>
    </source>
</evidence>
<dbReference type="InterPro" id="IPR049560">
    <property type="entry name" value="MeTrfase_RsmB-F_NOP2_cat"/>
</dbReference>
<dbReference type="OMA" id="FVLTTSW"/>
<evidence type="ECO:0000256" key="2">
    <source>
        <dbReference type="ARBA" id="ARBA00022679"/>
    </source>
</evidence>